<evidence type="ECO:0000259" key="1">
    <source>
        <dbReference type="Pfam" id="PF08818"/>
    </source>
</evidence>
<dbReference type="AlphaFoldDB" id="A0A1W2H9T3"/>
<protein>
    <recommendedName>
        <fullName evidence="1">YdhG-like domain-containing protein</fullName>
    </recommendedName>
</protein>
<gene>
    <name evidence="2" type="ORF">SAMN00777080_4298</name>
</gene>
<proteinExistence type="predicted"/>
<dbReference type="OrthoDB" id="5951444at2"/>
<organism evidence="2 3">
    <name type="scientific">Aquiflexum balticum DSM 16537</name>
    <dbReference type="NCBI Taxonomy" id="758820"/>
    <lineage>
        <taxon>Bacteria</taxon>
        <taxon>Pseudomonadati</taxon>
        <taxon>Bacteroidota</taxon>
        <taxon>Cytophagia</taxon>
        <taxon>Cytophagales</taxon>
        <taxon>Cyclobacteriaceae</taxon>
        <taxon>Aquiflexum</taxon>
    </lineage>
</organism>
<dbReference type="STRING" id="758820.SAMN00777080_4298"/>
<evidence type="ECO:0000313" key="3">
    <source>
        <dbReference type="Proteomes" id="UP000192333"/>
    </source>
</evidence>
<evidence type="ECO:0000313" key="2">
    <source>
        <dbReference type="EMBL" id="SMD45639.1"/>
    </source>
</evidence>
<dbReference type="EMBL" id="LT838813">
    <property type="protein sequence ID" value="SMD45639.1"/>
    <property type="molecule type" value="Genomic_DNA"/>
</dbReference>
<name>A0A1W2H9T3_9BACT</name>
<dbReference type="RefSeq" id="WP_084122556.1">
    <property type="nucleotide sequence ID" value="NZ_LT838813.1"/>
</dbReference>
<keyword evidence="3" id="KW-1185">Reference proteome</keyword>
<reference evidence="3" key="1">
    <citation type="submission" date="2017-04" db="EMBL/GenBank/DDBJ databases">
        <authorList>
            <person name="Varghese N."/>
            <person name="Submissions S."/>
        </authorList>
    </citation>
    <scope>NUCLEOTIDE SEQUENCE [LARGE SCALE GENOMIC DNA]</scope>
    <source>
        <strain evidence="3">DSM 16537</strain>
    </source>
</reference>
<sequence length="139" mass="15890">MTENKTKETESSVEEFINTVEDQKKRQDSFELLKLFQEVSGFEPKMWGDSIIGFGSYHYKYDSGREGDFLLIGFSPRKNAISLYMSCDIHGQHAGLLSRLGKFKSGKSCLYINKLEDIDKEVLKELAKASIEFTLAKYP</sequence>
<dbReference type="InterPro" id="IPR014922">
    <property type="entry name" value="YdhG-like"/>
</dbReference>
<dbReference type="SUPFAM" id="SSF159888">
    <property type="entry name" value="YdhG-like"/>
    <property type="match status" value="1"/>
</dbReference>
<dbReference type="Pfam" id="PF08818">
    <property type="entry name" value="DUF1801"/>
    <property type="match status" value="1"/>
</dbReference>
<accession>A0A1W2H9T3</accession>
<feature type="domain" description="YdhG-like" evidence="1">
    <location>
        <begin position="26"/>
        <end position="131"/>
    </location>
</feature>
<dbReference type="Gene3D" id="3.90.1150.200">
    <property type="match status" value="1"/>
</dbReference>
<dbReference type="Proteomes" id="UP000192333">
    <property type="component" value="Chromosome I"/>
</dbReference>